<feature type="region of interest" description="Disordered" evidence="1">
    <location>
        <begin position="167"/>
        <end position="187"/>
    </location>
</feature>
<dbReference type="InterPro" id="IPR036396">
    <property type="entry name" value="Cyt_P450_sf"/>
</dbReference>
<evidence type="ECO:0000256" key="1">
    <source>
        <dbReference type="SAM" id="MobiDB-lite"/>
    </source>
</evidence>
<evidence type="ECO:0000313" key="2">
    <source>
        <dbReference type="EMBL" id="MBL0005570.1"/>
    </source>
</evidence>
<protein>
    <recommendedName>
        <fullName evidence="4">Cytochrome P450</fullName>
    </recommendedName>
</protein>
<dbReference type="Gene3D" id="1.10.630.10">
    <property type="entry name" value="Cytochrome P450"/>
    <property type="match status" value="1"/>
</dbReference>
<evidence type="ECO:0000313" key="3">
    <source>
        <dbReference type="Proteomes" id="UP000886632"/>
    </source>
</evidence>
<dbReference type="AlphaFoldDB" id="A0A9D7TAJ2"/>
<organism evidence="2 3">
    <name type="scientific">Candidatus Phosphoribacter hodrii</name>
    <dbReference type="NCBI Taxonomy" id="2953743"/>
    <lineage>
        <taxon>Bacteria</taxon>
        <taxon>Bacillati</taxon>
        <taxon>Actinomycetota</taxon>
        <taxon>Actinomycetes</taxon>
        <taxon>Micrococcales</taxon>
        <taxon>Dermatophilaceae</taxon>
        <taxon>Candidatus Phosphoribacter</taxon>
    </lineage>
</organism>
<dbReference type="GO" id="GO:0016705">
    <property type="term" value="F:oxidoreductase activity, acting on paired donors, with incorporation or reduction of molecular oxygen"/>
    <property type="evidence" value="ECO:0007669"/>
    <property type="project" value="InterPro"/>
</dbReference>
<accession>A0A9D7TAJ2</accession>
<dbReference type="SUPFAM" id="SSF48264">
    <property type="entry name" value="Cytochrome P450"/>
    <property type="match status" value="1"/>
</dbReference>
<sequence length="187" mass="20657">MEPEHGGYWVLTDYVSVRGRAMTRPSRRRGPRRRRGAEQRHPQGAGHPHIPVELDPPEHRTCRKIINAVTAPGALDWLRCADAYWTTRPVDDVIEAGQADLATVIGVPAAVTPRLARHDASQRQRYLHTMHSVLANWPGTDAHAHALAEGIPWMSQQITDVIAGPEGAAEGRHQSPTSCARRMDGAR</sequence>
<gene>
    <name evidence="2" type="ORF">IPP00_16960</name>
</gene>
<feature type="region of interest" description="Disordered" evidence="1">
    <location>
        <begin position="20"/>
        <end position="56"/>
    </location>
</feature>
<feature type="compositionally biased region" description="Basic residues" evidence="1">
    <location>
        <begin position="25"/>
        <end position="35"/>
    </location>
</feature>
<dbReference type="Proteomes" id="UP000886632">
    <property type="component" value="Unassembled WGS sequence"/>
</dbReference>
<name>A0A9D7TAJ2_9MICO</name>
<dbReference type="GO" id="GO:0020037">
    <property type="term" value="F:heme binding"/>
    <property type="evidence" value="ECO:0007669"/>
    <property type="project" value="InterPro"/>
</dbReference>
<reference evidence="2" key="1">
    <citation type="submission" date="2020-10" db="EMBL/GenBank/DDBJ databases">
        <title>Connecting structure to function with the recovery of over 1000 high-quality activated sludge metagenome-assembled genomes encoding full-length rRNA genes using long-read sequencing.</title>
        <authorList>
            <person name="Singleton C.M."/>
            <person name="Petriglieri F."/>
            <person name="Kristensen J.M."/>
            <person name="Kirkegaard R.H."/>
            <person name="Michaelsen T.Y."/>
            <person name="Andersen M.H."/>
            <person name="Karst S.M."/>
            <person name="Dueholm M.S."/>
            <person name="Nielsen P.H."/>
            <person name="Albertsen M."/>
        </authorList>
    </citation>
    <scope>NUCLEOTIDE SEQUENCE</scope>
    <source>
        <strain evidence="2">Ribe_18-Q3-R11-54_MAXAC.001</strain>
    </source>
</reference>
<proteinExistence type="predicted"/>
<comment type="caution">
    <text evidence="2">The sequence shown here is derived from an EMBL/GenBank/DDBJ whole genome shotgun (WGS) entry which is preliminary data.</text>
</comment>
<dbReference type="GO" id="GO:0005506">
    <property type="term" value="F:iron ion binding"/>
    <property type="evidence" value="ECO:0007669"/>
    <property type="project" value="InterPro"/>
</dbReference>
<dbReference type="GO" id="GO:0004497">
    <property type="term" value="F:monooxygenase activity"/>
    <property type="evidence" value="ECO:0007669"/>
    <property type="project" value="InterPro"/>
</dbReference>
<evidence type="ECO:0008006" key="4">
    <source>
        <dbReference type="Google" id="ProtNLM"/>
    </source>
</evidence>
<dbReference type="EMBL" id="JADKGK010000027">
    <property type="protein sequence ID" value="MBL0005570.1"/>
    <property type="molecule type" value="Genomic_DNA"/>
</dbReference>